<evidence type="ECO:0000313" key="8">
    <source>
        <dbReference type="Proteomes" id="UP000053048"/>
    </source>
</evidence>
<accession>A0A0W0HLJ6</accession>
<feature type="transmembrane region" description="Helical" evidence="6">
    <location>
        <begin position="105"/>
        <end position="125"/>
    </location>
</feature>
<dbReference type="PANTHER" id="PTHR33931:SF2">
    <property type="entry name" value="HOLIN-LIKE PROTEIN CIDA"/>
    <property type="match status" value="1"/>
</dbReference>
<evidence type="ECO:0000256" key="2">
    <source>
        <dbReference type="ARBA" id="ARBA00022475"/>
    </source>
</evidence>
<reference evidence="7 8" key="1">
    <citation type="submission" date="2015-09" db="EMBL/GenBank/DDBJ databases">
        <title>Genome sequence of ICMP 13104.</title>
        <authorList>
            <person name="Visnovsky S."/>
            <person name="Lu A."/>
            <person name="Panda P."/>
            <person name="Pitman A."/>
        </authorList>
    </citation>
    <scope>NUCLEOTIDE SEQUENCE [LARGE SCALE GENOMIC DNA]</scope>
    <source>
        <strain evidence="7 8">ICMP 13104</strain>
    </source>
</reference>
<evidence type="ECO:0000256" key="5">
    <source>
        <dbReference type="ARBA" id="ARBA00023136"/>
    </source>
</evidence>
<comment type="subcellular location">
    <subcellularLocation>
        <location evidence="1">Cell membrane</location>
        <topology evidence="1">Multi-pass membrane protein</topology>
    </subcellularLocation>
</comment>
<evidence type="ECO:0000313" key="7">
    <source>
        <dbReference type="EMBL" id="KTB61664.1"/>
    </source>
</evidence>
<evidence type="ECO:0000256" key="4">
    <source>
        <dbReference type="ARBA" id="ARBA00022989"/>
    </source>
</evidence>
<dbReference type="GO" id="GO:0016787">
    <property type="term" value="F:hydrolase activity"/>
    <property type="evidence" value="ECO:0007669"/>
    <property type="project" value="UniProtKB-KW"/>
</dbReference>
<comment type="caution">
    <text evidence="7">The sequence shown here is derived from an EMBL/GenBank/DDBJ whole genome shotgun (WGS) entry which is preliminary data.</text>
</comment>
<dbReference type="InterPro" id="IPR005538">
    <property type="entry name" value="LrgA/CidA"/>
</dbReference>
<dbReference type="AlphaFoldDB" id="A0A0W0HLJ6"/>
<keyword evidence="2" id="KW-1003">Cell membrane</keyword>
<protein>
    <submittedName>
        <fullName evidence="7">Murein hydrolase transporter LrgA</fullName>
    </submittedName>
</protein>
<dbReference type="PANTHER" id="PTHR33931">
    <property type="entry name" value="HOLIN-LIKE PROTEIN CIDA-RELATED"/>
    <property type="match status" value="1"/>
</dbReference>
<sequence>MLLRGLTFQLLGTALNHLFLSILPGPIIGLVLLMAYLMLRGEVSEPLSVAASSLLRYLPLLLVPPAVGVMVYAAAIAEDFWAIFGTLTLSLMISLMAAIAEDFWAIFGTLTLSLMISLTFAGWLMQQLIKRQARRQELP</sequence>
<proteinExistence type="predicted"/>
<evidence type="ECO:0000256" key="3">
    <source>
        <dbReference type="ARBA" id="ARBA00022692"/>
    </source>
</evidence>
<name>A0A0W0HLJ6_PSEVI</name>
<dbReference type="Proteomes" id="UP000053048">
    <property type="component" value="Unassembled WGS sequence"/>
</dbReference>
<dbReference type="GO" id="GO:0005886">
    <property type="term" value="C:plasma membrane"/>
    <property type="evidence" value="ECO:0007669"/>
    <property type="project" value="UniProtKB-SubCell"/>
</dbReference>
<evidence type="ECO:0000256" key="1">
    <source>
        <dbReference type="ARBA" id="ARBA00004651"/>
    </source>
</evidence>
<keyword evidence="8" id="KW-1185">Reference proteome</keyword>
<feature type="transmembrane region" description="Helical" evidence="6">
    <location>
        <begin position="18"/>
        <end position="39"/>
    </location>
</feature>
<dbReference type="Pfam" id="PF03788">
    <property type="entry name" value="LrgA"/>
    <property type="match status" value="1"/>
</dbReference>
<evidence type="ECO:0000256" key="6">
    <source>
        <dbReference type="SAM" id="Phobius"/>
    </source>
</evidence>
<keyword evidence="3 6" id="KW-0812">Transmembrane</keyword>
<organism evidence="7 8">
    <name type="scientific">Pseudomonas viridiflava ICMP 13104</name>
    <dbReference type="NCBI Taxonomy" id="1198305"/>
    <lineage>
        <taxon>Bacteria</taxon>
        <taxon>Pseudomonadati</taxon>
        <taxon>Pseudomonadota</taxon>
        <taxon>Gammaproteobacteria</taxon>
        <taxon>Pseudomonadales</taxon>
        <taxon>Pseudomonadaceae</taxon>
        <taxon>Pseudomonas</taxon>
    </lineage>
</organism>
<keyword evidence="7" id="KW-0378">Hydrolase</keyword>
<gene>
    <name evidence="7" type="ORF">AO067_01370</name>
</gene>
<keyword evidence="5 6" id="KW-0472">Membrane</keyword>
<dbReference type="EMBL" id="LKEJ01000136">
    <property type="protein sequence ID" value="KTB61664.1"/>
    <property type="molecule type" value="Genomic_DNA"/>
</dbReference>
<keyword evidence="4 6" id="KW-1133">Transmembrane helix</keyword>
<feature type="transmembrane region" description="Helical" evidence="6">
    <location>
        <begin position="54"/>
        <end position="73"/>
    </location>
</feature>
<feature type="transmembrane region" description="Helical" evidence="6">
    <location>
        <begin position="80"/>
        <end position="99"/>
    </location>
</feature>